<dbReference type="Pfam" id="PF07517">
    <property type="entry name" value="SecA_DEAD"/>
    <property type="match status" value="1"/>
</dbReference>
<evidence type="ECO:0000313" key="20">
    <source>
        <dbReference type="EMBL" id="MBB3931909.1"/>
    </source>
</evidence>
<keyword evidence="6" id="KW-0997">Cell inner membrane</keyword>
<dbReference type="SUPFAM" id="SSF52540">
    <property type="entry name" value="P-loop containing nucleoside triphosphate hydrolases"/>
    <property type="match status" value="2"/>
</dbReference>
<dbReference type="GO" id="GO:0017038">
    <property type="term" value="P:protein import"/>
    <property type="evidence" value="ECO:0007669"/>
    <property type="project" value="InterPro"/>
</dbReference>
<dbReference type="Gene3D" id="3.10.450.50">
    <property type="match status" value="1"/>
</dbReference>
<dbReference type="Gene3D" id="1.10.3060.10">
    <property type="entry name" value="Helical scaffold and wing domains of SecA"/>
    <property type="match status" value="1"/>
</dbReference>
<reference evidence="20 21" key="1">
    <citation type="submission" date="2020-08" db="EMBL/GenBank/DDBJ databases">
        <title>Genomic Encyclopedia of Type Strains, Phase IV (KMG-IV): sequencing the most valuable type-strain genomes for metagenomic binning, comparative biology and taxonomic classification.</title>
        <authorList>
            <person name="Goeker M."/>
        </authorList>
    </citation>
    <scope>NUCLEOTIDE SEQUENCE [LARGE SCALE GENOMIC DNA]</scope>
    <source>
        <strain evidence="20 21">DSM 25966</strain>
    </source>
</reference>
<protein>
    <recommendedName>
        <fullName evidence="15 16">Protein translocase subunit SecA</fullName>
        <ecNumber evidence="15">7.4.2.8</ecNumber>
    </recommendedName>
</protein>
<feature type="binding site" evidence="15">
    <location>
        <begin position="88"/>
        <end position="92"/>
    </location>
    <ligand>
        <name>ATP</name>
        <dbReference type="ChEBI" id="CHEBI:30616"/>
    </ligand>
</feature>
<evidence type="ECO:0000256" key="6">
    <source>
        <dbReference type="ARBA" id="ARBA00022519"/>
    </source>
</evidence>
<dbReference type="InterPro" id="IPR011116">
    <property type="entry name" value="SecA_Wing/Scaffold"/>
</dbReference>
<dbReference type="Gene3D" id="3.90.1440.10">
    <property type="entry name" value="SecA, preprotein cross-linking domain"/>
    <property type="match status" value="1"/>
</dbReference>
<feature type="domain" description="Helicase C-terminal" evidence="18">
    <location>
        <begin position="407"/>
        <end position="611"/>
    </location>
</feature>
<dbReference type="InterPro" id="IPR000185">
    <property type="entry name" value="SecA"/>
</dbReference>
<evidence type="ECO:0000259" key="18">
    <source>
        <dbReference type="PROSITE" id="PS51194"/>
    </source>
</evidence>
<dbReference type="CDD" id="cd17928">
    <property type="entry name" value="DEXDc_SecA"/>
    <property type="match status" value="1"/>
</dbReference>
<dbReference type="InterPro" id="IPR004027">
    <property type="entry name" value="SEC_C_motif"/>
</dbReference>
<evidence type="ECO:0000256" key="8">
    <source>
        <dbReference type="ARBA" id="ARBA00022741"/>
    </source>
</evidence>
<sequence length="886" mass="99644">MKGYRPKVAQINALEAEIQKLTDDQLRARTAEFKQKMANGASVEDLLVEAFATVREGARRALGMRHFDVQLIGGMVLNDGSIAEMKTGEGKTLVGTAPVYLNALTGKGVHVVTVNDYLAKRDAEWMGRVYRFLGLSVGVIVHGLDDDQRRAAYACDITYGTNNEFGFDYLRDNMKYELGQMVQRGHHYAIVDEVDSILIDEARTPLIISGPLDDRSELYNAIDTFIPRLSAEDYDIDEKQRSASFTEAGNEKLELLLTEAGLLKGESLYDVENVTVVHHVNQALRAHRLFQRDKDYIVKGGEVIIIDEFTGRMMPGRRYSEGLHQALEAKEHVQIQPENQTLASITFQNYFRMYGKLAGMTGTAQTEAAEFADIYGLEVVEIPTNVPVARIDDDDEVYRTAAEKYKAIIRVIRDCSERGQPVLVGTTSIEKSELLSELLKKEKVPHQVLNARYHEQEAYIVSQAGVPGAVTIATNMAGRGTDIQLGGNLDMRLERELENVTDEAERARLTEEIKADIAAKKQVALAAGGLYVIGTERHESRRIDNQLRGRSGRQGDPGHSHFFLSLQDDLMRIFGSDRMDGMLQKLGLKEDEAIVHPWINRALEKAQQKVEARNFDIRKNLLKYDDVMNDQRKVIFDQRVELMAEDDVGSTIEEMRHEVTGDLVSKHIPERAYPEQWDAAGLAEDFQRVLNMDLPVVEWAAEEGIADAEVRERALKAGDDAMAAKLERFSPDIMRQVEKAVLLQTLDHLWREHLVTLDHLRQVIGYRGYAQRDPLNEYKTEAFELFEAMLQNLRETVTAQMMRVEIMQSPPLMPQEVEDVEPIHLDPVTGGNEMDETFFQAVASASLPEAAGVDPNDPSTWGKVQRNALCPCGSGKKFKHCHGRFA</sequence>
<dbReference type="FunFam" id="1.10.3060.10:FF:000003">
    <property type="entry name" value="Protein translocase subunit SecA"/>
    <property type="match status" value="1"/>
</dbReference>
<dbReference type="AlphaFoldDB" id="A0A840ANP1"/>
<dbReference type="FunFam" id="3.90.1440.10:FF:000001">
    <property type="entry name" value="Preprotein translocase subunit SecA"/>
    <property type="match status" value="1"/>
</dbReference>
<dbReference type="Pfam" id="PF02810">
    <property type="entry name" value="SEC-C"/>
    <property type="match status" value="1"/>
</dbReference>
<dbReference type="GO" id="GO:0065002">
    <property type="term" value="P:intracellular protein transmembrane transport"/>
    <property type="evidence" value="ECO:0007669"/>
    <property type="project" value="UniProtKB-UniRule"/>
</dbReference>
<keyword evidence="14 15" id="KW-0472">Membrane</keyword>
<dbReference type="Pfam" id="PF21090">
    <property type="entry name" value="P-loop_SecA"/>
    <property type="match status" value="1"/>
</dbReference>
<evidence type="ECO:0000256" key="1">
    <source>
        <dbReference type="ARBA" id="ARBA00001947"/>
    </source>
</evidence>
<keyword evidence="3 15" id="KW-0813">Transport</keyword>
<keyword evidence="8 15" id="KW-0547">Nucleotide-binding</keyword>
<keyword evidence="4 15" id="KW-1003">Cell membrane</keyword>
<dbReference type="EMBL" id="JACIDS010000003">
    <property type="protein sequence ID" value="MBB3931909.1"/>
    <property type="molecule type" value="Genomic_DNA"/>
</dbReference>
<evidence type="ECO:0000256" key="4">
    <source>
        <dbReference type="ARBA" id="ARBA00022475"/>
    </source>
</evidence>
<evidence type="ECO:0000256" key="11">
    <source>
        <dbReference type="ARBA" id="ARBA00022927"/>
    </source>
</evidence>
<dbReference type="Gene3D" id="3.40.50.300">
    <property type="entry name" value="P-loop containing nucleotide triphosphate hydrolases"/>
    <property type="match status" value="2"/>
</dbReference>
<proteinExistence type="inferred from homology"/>
<dbReference type="PRINTS" id="PR00906">
    <property type="entry name" value="SECA"/>
</dbReference>
<dbReference type="InterPro" id="IPR036266">
    <property type="entry name" value="SecA_Wing/Scaffold_sf"/>
</dbReference>
<evidence type="ECO:0000256" key="9">
    <source>
        <dbReference type="ARBA" id="ARBA00022833"/>
    </source>
</evidence>
<dbReference type="InterPro" id="IPR001650">
    <property type="entry name" value="Helicase_C-like"/>
</dbReference>
<evidence type="ECO:0000256" key="14">
    <source>
        <dbReference type="ARBA" id="ARBA00023136"/>
    </source>
</evidence>
<dbReference type="GO" id="GO:0005524">
    <property type="term" value="F:ATP binding"/>
    <property type="evidence" value="ECO:0007669"/>
    <property type="project" value="UniProtKB-UniRule"/>
</dbReference>
<accession>A0A840ANP1</accession>
<dbReference type="InterPro" id="IPR011115">
    <property type="entry name" value="SecA_DEAD"/>
</dbReference>
<feature type="domain" description="SecA family profile" evidence="19">
    <location>
        <begin position="1"/>
        <end position="595"/>
    </location>
</feature>
<name>A0A840ANP1_9HYPH</name>
<dbReference type="GO" id="GO:0005829">
    <property type="term" value="C:cytosol"/>
    <property type="evidence" value="ECO:0007669"/>
    <property type="project" value="TreeGrafter"/>
</dbReference>
<keyword evidence="7" id="KW-0479">Metal-binding</keyword>
<dbReference type="SUPFAM" id="SSF81886">
    <property type="entry name" value="Helical scaffold and wing domains of SecA"/>
    <property type="match status" value="1"/>
</dbReference>
<evidence type="ECO:0000256" key="7">
    <source>
        <dbReference type="ARBA" id="ARBA00022723"/>
    </source>
</evidence>
<dbReference type="Pfam" id="PF01043">
    <property type="entry name" value="SecA_PP_bind"/>
    <property type="match status" value="1"/>
</dbReference>
<evidence type="ECO:0000256" key="15">
    <source>
        <dbReference type="HAMAP-Rule" id="MF_01382"/>
    </source>
</evidence>
<dbReference type="InterPro" id="IPR014018">
    <property type="entry name" value="SecA_motor_DEAD"/>
</dbReference>
<keyword evidence="10 15" id="KW-0067">ATP-binding</keyword>
<evidence type="ECO:0000256" key="13">
    <source>
        <dbReference type="ARBA" id="ARBA00023010"/>
    </source>
</evidence>
<evidence type="ECO:0000256" key="5">
    <source>
        <dbReference type="ARBA" id="ARBA00022490"/>
    </source>
</evidence>
<dbReference type="Pfam" id="PF07516">
    <property type="entry name" value="SecA_SW"/>
    <property type="match status" value="1"/>
</dbReference>
<dbReference type="NCBIfam" id="NF009538">
    <property type="entry name" value="PRK12904.1"/>
    <property type="match status" value="1"/>
</dbReference>
<keyword evidence="13 15" id="KW-0811">Translocation</keyword>
<dbReference type="InterPro" id="IPR020937">
    <property type="entry name" value="SecA_CS"/>
</dbReference>
<dbReference type="PROSITE" id="PS51196">
    <property type="entry name" value="SECA_MOTOR_DEAD"/>
    <property type="match status" value="1"/>
</dbReference>
<evidence type="ECO:0000313" key="21">
    <source>
        <dbReference type="Proteomes" id="UP000553963"/>
    </source>
</evidence>
<dbReference type="EC" id="7.4.2.8" evidence="15"/>
<keyword evidence="11 15" id="KW-0653">Protein transport</keyword>
<dbReference type="CDD" id="cd18803">
    <property type="entry name" value="SF2_C_secA"/>
    <property type="match status" value="1"/>
</dbReference>
<comment type="function">
    <text evidence="15">Part of the Sec protein translocase complex. Interacts with the SecYEG preprotein conducting channel. Has a central role in coupling the hydrolysis of ATP to the transfer of proteins into and across the cell membrane, serving both as a receptor for the preprotein-SecB complex and as an ATP-driven molecular motor driving the stepwise translocation of polypeptide chains across the membrane.</text>
</comment>
<comment type="similarity">
    <text evidence="2 15 16">Belongs to the SecA family.</text>
</comment>
<comment type="subcellular location">
    <subcellularLocation>
        <location evidence="15">Cell membrane</location>
        <topology evidence="15">Peripheral membrane protein</topology>
        <orientation evidence="15">Cytoplasmic side</orientation>
    </subcellularLocation>
    <subcellularLocation>
        <location evidence="15">Cytoplasm</location>
    </subcellularLocation>
    <text evidence="15">Distribution is 50-50.</text>
</comment>
<dbReference type="FunFam" id="3.40.50.300:FF:001790">
    <property type="entry name" value="Protein translocase subunit SecA"/>
    <property type="match status" value="1"/>
</dbReference>
<dbReference type="PROSITE" id="PS01312">
    <property type="entry name" value="SECA"/>
    <property type="match status" value="1"/>
</dbReference>
<dbReference type="PROSITE" id="PS51192">
    <property type="entry name" value="HELICASE_ATP_BIND_1"/>
    <property type="match status" value="1"/>
</dbReference>
<gene>
    <name evidence="15" type="primary">secA</name>
    <name evidence="20" type="ORF">GGR25_002959</name>
</gene>
<dbReference type="PROSITE" id="PS51194">
    <property type="entry name" value="HELICASE_CTER"/>
    <property type="match status" value="1"/>
</dbReference>
<dbReference type="GO" id="GO:0006605">
    <property type="term" value="P:protein targeting"/>
    <property type="evidence" value="ECO:0007669"/>
    <property type="project" value="UniProtKB-UniRule"/>
</dbReference>
<comment type="cofactor">
    <cofactor evidence="1">
        <name>Zn(2+)</name>
        <dbReference type="ChEBI" id="CHEBI:29105"/>
    </cofactor>
</comment>
<evidence type="ECO:0000256" key="2">
    <source>
        <dbReference type="ARBA" id="ARBA00007650"/>
    </source>
</evidence>
<dbReference type="InterPro" id="IPR014001">
    <property type="entry name" value="Helicase_ATP-bd"/>
</dbReference>
<dbReference type="HAMAP" id="MF_01382">
    <property type="entry name" value="SecA"/>
    <property type="match status" value="1"/>
</dbReference>
<keyword evidence="21" id="KW-1185">Reference proteome</keyword>
<evidence type="ECO:0000256" key="12">
    <source>
        <dbReference type="ARBA" id="ARBA00022967"/>
    </source>
</evidence>
<dbReference type="SMART" id="SM00958">
    <property type="entry name" value="SecA_PP_bind"/>
    <property type="match status" value="1"/>
</dbReference>
<dbReference type="Proteomes" id="UP000553963">
    <property type="component" value="Unassembled WGS sequence"/>
</dbReference>
<dbReference type="GO" id="GO:0008564">
    <property type="term" value="F:protein-exporting ATPase activity"/>
    <property type="evidence" value="ECO:0007669"/>
    <property type="project" value="UniProtKB-EC"/>
</dbReference>
<dbReference type="InterPro" id="IPR036670">
    <property type="entry name" value="SecA_X-link_sf"/>
</dbReference>
<evidence type="ECO:0000256" key="16">
    <source>
        <dbReference type="RuleBase" id="RU003874"/>
    </source>
</evidence>
<comment type="subunit">
    <text evidence="15">Monomer and homodimer. Part of the essential Sec protein translocation apparatus which comprises SecA, SecYEG and auxiliary proteins SecDF-YajC and YidC.</text>
</comment>
<feature type="binding site" evidence="15">
    <location>
        <position position="70"/>
    </location>
    <ligand>
        <name>ATP</name>
        <dbReference type="ChEBI" id="CHEBI:30616"/>
    </ligand>
</feature>
<dbReference type="GO" id="GO:0031522">
    <property type="term" value="C:cell envelope Sec protein transport complex"/>
    <property type="evidence" value="ECO:0007669"/>
    <property type="project" value="TreeGrafter"/>
</dbReference>
<comment type="caution">
    <text evidence="20">The sequence shown here is derived from an EMBL/GenBank/DDBJ whole genome shotgun (WGS) entry which is preliminary data.</text>
</comment>
<dbReference type="NCBIfam" id="TIGR00963">
    <property type="entry name" value="secA"/>
    <property type="match status" value="1"/>
</dbReference>
<organism evidence="20 21">
    <name type="scientific">Kaistia hirudinis</name>
    <dbReference type="NCBI Taxonomy" id="1293440"/>
    <lineage>
        <taxon>Bacteria</taxon>
        <taxon>Pseudomonadati</taxon>
        <taxon>Pseudomonadota</taxon>
        <taxon>Alphaproteobacteria</taxon>
        <taxon>Hyphomicrobiales</taxon>
        <taxon>Kaistiaceae</taxon>
        <taxon>Kaistia</taxon>
    </lineage>
</organism>
<dbReference type="InterPro" id="IPR011130">
    <property type="entry name" value="SecA_preprotein_X-link_dom"/>
</dbReference>
<keyword evidence="9" id="KW-0862">Zinc</keyword>
<dbReference type="InterPro" id="IPR044722">
    <property type="entry name" value="SecA_SF2_C"/>
</dbReference>
<dbReference type="PANTHER" id="PTHR30612">
    <property type="entry name" value="SECA INNER MEMBRANE COMPONENT OF SEC PROTEIN SECRETION SYSTEM"/>
    <property type="match status" value="1"/>
</dbReference>
<dbReference type="FunFam" id="3.40.50.300:FF:000334">
    <property type="entry name" value="Protein translocase subunit SecA"/>
    <property type="match status" value="1"/>
</dbReference>
<dbReference type="SUPFAM" id="SSF81767">
    <property type="entry name" value="Pre-protein crosslinking domain of SecA"/>
    <property type="match status" value="1"/>
</dbReference>
<dbReference type="InterPro" id="IPR027417">
    <property type="entry name" value="P-loop_NTPase"/>
</dbReference>
<evidence type="ECO:0000259" key="17">
    <source>
        <dbReference type="PROSITE" id="PS51192"/>
    </source>
</evidence>
<dbReference type="GO" id="GO:0046872">
    <property type="term" value="F:metal ion binding"/>
    <property type="evidence" value="ECO:0007669"/>
    <property type="project" value="UniProtKB-KW"/>
</dbReference>
<evidence type="ECO:0000259" key="19">
    <source>
        <dbReference type="PROSITE" id="PS51196"/>
    </source>
</evidence>
<comment type="catalytic activity">
    <reaction evidence="15">
        <text>ATP + H2O + cellular proteinSide 1 = ADP + phosphate + cellular proteinSide 2.</text>
        <dbReference type="EC" id="7.4.2.8"/>
    </reaction>
</comment>
<keyword evidence="5 15" id="KW-0963">Cytoplasm</keyword>
<dbReference type="GO" id="GO:0043952">
    <property type="term" value="P:protein transport by the Sec complex"/>
    <property type="evidence" value="ECO:0007669"/>
    <property type="project" value="TreeGrafter"/>
</dbReference>
<evidence type="ECO:0000256" key="3">
    <source>
        <dbReference type="ARBA" id="ARBA00022448"/>
    </source>
</evidence>
<dbReference type="SMART" id="SM00957">
    <property type="entry name" value="SecA_DEAD"/>
    <property type="match status" value="1"/>
</dbReference>
<dbReference type="GO" id="GO:0005886">
    <property type="term" value="C:plasma membrane"/>
    <property type="evidence" value="ECO:0007669"/>
    <property type="project" value="UniProtKB-SubCell"/>
</dbReference>
<dbReference type="PANTHER" id="PTHR30612:SF0">
    <property type="entry name" value="CHLOROPLAST PROTEIN-TRANSPORTING ATPASE"/>
    <property type="match status" value="1"/>
</dbReference>
<feature type="binding site" evidence="15">
    <location>
        <position position="482"/>
    </location>
    <ligand>
        <name>ATP</name>
        <dbReference type="ChEBI" id="CHEBI:30616"/>
    </ligand>
</feature>
<feature type="domain" description="Helicase ATP-binding" evidence="17">
    <location>
        <begin position="72"/>
        <end position="230"/>
    </location>
</feature>
<keyword evidence="12 15" id="KW-1278">Translocase</keyword>
<evidence type="ECO:0000256" key="10">
    <source>
        <dbReference type="ARBA" id="ARBA00022840"/>
    </source>
</evidence>